<dbReference type="Pfam" id="PF01638">
    <property type="entry name" value="HxlR"/>
    <property type="match status" value="2"/>
</dbReference>
<evidence type="ECO:0000256" key="1">
    <source>
        <dbReference type="ARBA" id="ARBA00023015"/>
    </source>
</evidence>
<evidence type="ECO:0000313" key="5">
    <source>
        <dbReference type="EMBL" id="MBF6353026.1"/>
    </source>
</evidence>
<evidence type="ECO:0000259" key="4">
    <source>
        <dbReference type="PROSITE" id="PS51118"/>
    </source>
</evidence>
<dbReference type="PANTHER" id="PTHR33204">
    <property type="entry name" value="TRANSCRIPTIONAL REGULATOR, MARR FAMILY"/>
    <property type="match status" value="1"/>
</dbReference>
<sequence length="327" mass="36789">MSPQSPRKALSETVEQLRNASEETTSAKSDAASPLGHALNLLGDMWTLRIVMLIFVGRKRFQELREGLSISDPVLSRRLASLVDEGILYTREYQRNPPRHEYLLTPAGLDLWQVLAALWVWDRRWAGHQHRDATTRMVHLTCGHYARPVFGCGRCGAIGITIHDVSGRIDEDLLHDAAYRRSRRSPAVAAPSDGTALLGDRWSLFLLSDAFTGTHRFNDFQARLNISPVTLTQRLNVFVEAGLMTRENLSGGKRQEYRLTPKALDFFDVTTTINGWACRWLSEDGHSGLNLIHIPCGRDLQPQFTCNACNAVLERDTVRFQGRIDAP</sequence>
<keyword evidence="6" id="KW-1185">Reference proteome</keyword>
<dbReference type="PROSITE" id="PS51118">
    <property type="entry name" value="HTH_HXLR"/>
    <property type="match status" value="2"/>
</dbReference>
<dbReference type="SUPFAM" id="SSF46785">
    <property type="entry name" value="Winged helix' DNA-binding domain"/>
    <property type="match status" value="2"/>
</dbReference>
<keyword evidence="2" id="KW-0238">DNA-binding</keyword>
<dbReference type="Gene3D" id="1.10.10.10">
    <property type="entry name" value="Winged helix-like DNA-binding domain superfamily/Winged helix DNA-binding domain"/>
    <property type="match status" value="2"/>
</dbReference>
<name>A0ABS0D3F0_9NOCA</name>
<dbReference type="InterPro" id="IPR036390">
    <property type="entry name" value="WH_DNA-bd_sf"/>
</dbReference>
<gene>
    <name evidence="5" type="ORF">IU449_00425</name>
</gene>
<protein>
    <submittedName>
        <fullName evidence="5">Helix-turn-helix transcriptional regulator</fullName>
    </submittedName>
</protein>
<keyword evidence="3" id="KW-0804">Transcription</keyword>
<dbReference type="CDD" id="cd00090">
    <property type="entry name" value="HTH_ARSR"/>
    <property type="match status" value="1"/>
</dbReference>
<organism evidence="5 6">
    <name type="scientific">Nocardia higoensis</name>
    <dbReference type="NCBI Taxonomy" id="228599"/>
    <lineage>
        <taxon>Bacteria</taxon>
        <taxon>Bacillati</taxon>
        <taxon>Actinomycetota</taxon>
        <taxon>Actinomycetes</taxon>
        <taxon>Mycobacteriales</taxon>
        <taxon>Nocardiaceae</taxon>
        <taxon>Nocardia</taxon>
    </lineage>
</organism>
<evidence type="ECO:0000256" key="3">
    <source>
        <dbReference type="ARBA" id="ARBA00023163"/>
    </source>
</evidence>
<feature type="domain" description="HTH hxlR-type" evidence="4">
    <location>
        <begin position="33"/>
        <end position="130"/>
    </location>
</feature>
<dbReference type="InterPro" id="IPR002577">
    <property type="entry name" value="HTH_HxlR"/>
</dbReference>
<accession>A0ABS0D3F0</accession>
<dbReference type="InterPro" id="IPR036388">
    <property type="entry name" value="WH-like_DNA-bd_sf"/>
</dbReference>
<keyword evidence="1" id="KW-0805">Transcription regulation</keyword>
<proteinExistence type="predicted"/>
<dbReference type="Proteomes" id="UP000707731">
    <property type="component" value="Unassembled WGS sequence"/>
</dbReference>
<dbReference type="EMBL" id="JADLQN010000001">
    <property type="protein sequence ID" value="MBF6353026.1"/>
    <property type="molecule type" value="Genomic_DNA"/>
</dbReference>
<dbReference type="PANTHER" id="PTHR33204:SF18">
    <property type="entry name" value="TRANSCRIPTIONAL REGULATORY PROTEIN"/>
    <property type="match status" value="1"/>
</dbReference>
<comment type="caution">
    <text evidence="5">The sequence shown here is derived from an EMBL/GenBank/DDBJ whole genome shotgun (WGS) entry which is preliminary data.</text>
</comment>
<evidence type="ECO:0000313" key="6">
    <source>
        <dbReference type="Proteomes" id="UP000707731"/>
    </source>
</evidence>
<feature type="domain" description="HTH hxlR-type" evidence="4">
    <location>
        <begin position="185"/>
        <end position="285"/>
    </location>
</feature>
<dbReference type="InterPro" id="IPR011991">
    <property type="entry name" value="ArsR-like_HTH"/>
</dbReference>
<reference evidence="5 6" key="1">
    <citation type="submission" date="2020-10" db="EMBL/GenBank/DDBJ databases">
        <title>Identification of Nocardia species via Next-generation sequencing and recognition of intraspecies genetic diversity.</title>
        <authorList>
            <person name="Li P."/>
            <person name="Li P."/>
            <person name="Lu B."/>
        </authorList>
    </citation>
    <scope>NUCLEOTIDE SEQUENCE [LARGE SCALE GENOMIC DNA]</scope>
    <source>
        <strain evidence="5 6">BJ06-0143</strain>
    </source>
</reference>
<evidence type="ECO:0000256" key="2">
    <source>
        <dbReference type="ARBA" id="ARBA00023125"/>
    </source>
</evidence>